<dbReference type="Pfam" id="PF14278">
    <property type="entry name" value="TetR_C_8"/>
    <property type="match status" value="1"/>
</dbReference>
<dbReference type="InterPro" id="IPR039532">
    <property type="entry name" value="TetR_C_Firmicutes"/>
</dbReference>
<accession>A0A645H3X8</accession>
<dbReference type="PANTHER" id="PTHR43479">
    <property type="entry name" value="ACREF/ENVCD OPERON REPRESSOR-RELATED"/>
    <property type="match status" value="1"/>
</dbReference>
<sequence>MTKISNKKDDRRCRKTKFAIKSALLTIMKEKPVAKISISELTELADVNRKTFYNHYADIDSVLRDLEDAFLERLFNLIDKNNIWNGLENPAPFFEKLFLEIQSDQPLFKLLIESGEHVHLVFNFRNRLRDMWGEQLQNRSDLDPYLLMCFMDFIASGTVSILETWIANSEQVPFERLAQLICSIISGASHAALHVSVKK</sequence>
<dbReference type="EMBL" id="VSSQ01086357">
    <property type="protein sequence ID" value="MPN33717.1"/>
    <property type="molecule type" value="Genomic_DNA"/>
</dbReference>
<evidence type="ECO:0000313" key="3">
    <source>
        <dbReference type="EMBL" id="MPN33717.1"/>
    </source>
</evidence>
<dbReference type="InterPro" id="IPR001647">
    <property type="entry name" value="HTH_TetR"/>
</dbReference>
<comment type="caution">
    <text evidence="3">The sequence shown here is derived from an EMBL/GenBank/DDBJ whole genome shotgun (WGS) entry which is preliminary data.</text>
</comment>
<dbReference type="PROSITE" id="PS50977">
    <property type="entry name" value="HTH_TETR_2"/>
    <property type="match status" value="1"/>
</dbReference>
<name>A0A645H3X8_9ZZZZ</name>
<dbReference type="Gene3D" id="1.10.357.10">
    <property type="entry name" value="Tetracycline Repressor, domain 2"/>
    <property type="match status" value="1"/>
</dbReference>
<proteinExistence type="predicted"/>
<keyword evidence="1" id="KW-0238">DNA-binding</keyword>
<reference evidence="3" key="1">
    <citation type="submission" date="2019-08" db="EMBL/GenBank/DDBJ databases">
        <authorList>
            <person name="Kucharzyk K."/>
            <person name="Murdoch R.W."/>
            <person name="Higgins S."/>
            <person name="Loffler F."/>
        </authorList>
    </citation>
    <scope>NUCLEOTIDE SEQUENCE</scope>
</reference>
<organism evidence="3">
    <name type="scientific">bioreactor metagenome</name>
    <dbReference type="NCBI Taxonomy" id="1076179"/>
    <lineage>
        <taxon>unclassified sequences</taxon>
        <taxon>metagenomes</taxon>
        <taxon>ecological metagenomes</taxon>
    </lineage>
</organism>
<feature type="domain" description="HTH tetR-type" evidence="2">
    <location>
        <begin position="14"/>
        <end position="74"/>
    </location>
</feature>
<dbReference type="InterPro" id="IPR050624">
    <property type="entry name" value="HTH-type_Tx_Regulator"/>
</dbReference>
<dbReference type="InterPro" id="IPR009057">
    <property type="entry name" value="Homeodomain-like_sf"/>
</dbReference>
<dbReference type="GO" id="GO:0003677">
    <property type="term" value="F:DNA binding"/>
    <property type="evidence" value="ECO:0007669"/>
    <property type="project" value="UniProtKB-KW"/>
</dbReference>
<dbReference type="PANTHER" id="PTHR43479:SF7">
    <property type="entry name" value="TETR-FAMILY TRANSCRIPTIONAL REGULATOR"/>
    <property type="match status" value="1"/>
</dbReference>
<dbReference type="SUPFAM" id="SSF46689">
    <property type="entry name" value="Homeodomain-like"/>
    <property type="match status" value="1"/>
</dbReference>
<gene>
    <name evidence="3" type="ORF">SDC9_181208</name>
</gene>
<evidence type="ECO:0000256" key="1">
    <source>
        <dbReference type="ARBA" id="ARBA00023125"/>
    </source>
</evidence>
<evidence type="ECO:0000259" key="2">
    <source>
        <dbReference type="PROSITE" id="PS50977"/>
    </source>
</evidence>
<dbReference type="AlphaFoldDB" id="A0A645H3X8"/>
<protein>
    <recommendedName>
        <fullName evidence="2">HTH tetR-type domain-containing protein</fullName>
    </recommendedName>
</protein>